<accession>A0A4Y8IN79</accession>
<dbReference type="OrthoDB" id="2943819at2"/>
<dbReference type="Proteomes" id="UP000297975">
    <property type="component" value="Unassembled WGS sequence"/>
</dbReference>
<evidence type="ECO:0000313" key="3">
    <source>
        <dbReference type="Proteomes" id="UP000297975"/>
    </source>
</evidence>
<reference evidence="2 3" key="1">
    <citation type="submission" date="2019-03" db="EMBL/GenBank/DDBJ databases">
        <authorList>
            <person name="He R.-H."/>
        </authorList>
    </citation>
    <scope>NUCLEOTIDE SEQUENCE [LARGE SCALE GENOMIC DNA]</scope>
    <source>
        <strain evidence="3">SH 714</strain>
    </source>
</reference>
<sequence length="93" mass="10473">MDYRNHQDYLINEQQKNRGFKSDHNYTDDEVVSLGAWILILILTAIPIVNIITVLVLAFGHDNENLNNYGKAALILMVLGLFLAMLTGGCSMY</sequence>
<feature type="transmembrane region" description="Helical" evidence="1">
    <location>
        <begin position="72"/>
        <end position="89"/>
    </location>
</feature>
<name>A0A4Y8IN79_9BACI</name>
<keyword evidence="1" id="KW-0472">Membrane</keyword>
<comment type="caution">
    <text evidence="2">The sequence shown here is derived from an EMBL/GenBank/DDBJ whole genome shotgun (WGS) entry which is preliminary data.</text>
</comment>
<dbReference type="EMBL" id="SOPW01000005">
    <property type="protein sequence ID" value="TFB22905.1"/>
    <property type="molecule type" value="Genomic_DNA"/>
</dbReference>
<proteinExistence type="predicted"/>
<organism evidence="2 3">
    <name type="scientific">Filobacillus milosensis</name>
    <dbReference type="NCBI Taxonomy" id="94137"/>
    <lineage>
        <taxon>Bacteria</taxon>
        <taxon>Bacillati</taxon>
        <taxon>Bacillota</taxon>
        <taxon>Bacilli</taxon>
        <taxon>Bacillales</taxon>
        <taxon>Bacillaceae</taxon>
        <taxon>Filobacillus</taxon>
    </lineage>
</organism>
<dbReference type="AlphaFoldDB" id="A0A4Y8IN79"/>
<dbReference type="RefSeq" id="WP_134339636.1">
    <property type="nucleotide sequence ID" value="NZ_SOPW01000005.1"/>
</dbReference>
<keyword evidence="3" id="KW-1185">Reference proteome</keyword>
<evidence type="ECO:0000313" key="2">
    <source>
        <dbReference type="EMBL" id="TFB22905.1"/>
    </source>
</evidence>
<keyword evidence="1" id="KW-0812">Transmembrane</keyword>
<keyword evidence="1" id="KW-1133">Transmembrane helix</keyword>
<feature type="transmembrane region" description="Helical" evidence="1">
    <location>
        <begin position="34"/>
        <end position="60"/>
    </location>
</feature>
<gene>
    <name evidence="2" type="ORF">E3U55_06605</name>
</gene>
<protein>
    <submittedName>
        <fullName evidence="2">Uncharacterized protein</fullName>
    </submittedName>
</protein>
<evidence type="ECO:0000256" key="1">
    <source>
        <dbReference type="SAM" id="Phobius"/>
    </source>
</evidence>